<protein>
    <recommendedName>
        <fullName evidence="8">DDE Tnp4 domain-containing protein</fullName>
    </recommendedName>
</protein>
<dbReference type="Pfam" id="PF13359">
    <property type="entry name" value="DDE_Tnp_4"/>
    <property type="match status" value="1"/>
</dbReference>
<gene>
    <name evidence="9" type="ORF">PHJA_001562400</name>
</gene>
<reference evidence="9" key="1">
    <citation type="submission" date="2020-07" db="EMBL/GenBank/DDBJ databases">
        <title>Ethylene signaling mediates host invasion by parasitic plants.</title>
        <authorList>
            <person name="Yoshida S."/>
        </authorList>
    </citation>
    <scope>NUCLEOTIDE SEQUENCE</scope>
    <source>
        <strain evidence="9">Okayama</strain>
    </source>
</reference>
<evidence type="ECO:0000256" key="5">
    <source>
        <dbReference type="ARBA" id="ARBA00022723"/>
    </source>
</evidence>
<name>A0A830C521_9LAMI</name>
<accession>A0A830C521</accession>
<evidence type="ECO:0000259" key="8">
    <source>
        <dbReference type="Pfam" id="PF13359"/>
    </source>
</evidence>
<dbReference type="GO" id="GO:0004518">
    <property type="term" value="F:nuclease activity"/>
    <property type="evidence" value="ECO:0007669"/>
    <property type="project" value="UniProtKB-KW"/>
</dbReference>
<comment type="caution">
    <text evidence="9">The sequence shown here is derived from an EMBL/GenBank/DDBJ whole genome shotgun (WGS) entry which is preliminary data.</text>
</comment>
<evidence type="ECO:0000313" key="10">
    <source>
        <dbReference type="Proteomes" id="UP000653305"/>
    </source>
</evidence>
<keyword evidence="4" id="KW-0540">Nuclease</keyword>
<dbReference type="EMBL" id="BMAC01000339">
    <property type="protein sequence ID" value="GFP94179.1"/>
    <property type="molecule type" value="Genomic_DNA"/>
</dbReference>
<dbReference type="InterPro" id="IPR045249">
    <property type="entry name" value="HARBI1-like"/>
</dbReference>
<evidence type="ECO:0000256" key="4">
    <source>
        <dbReference type="ARBA" id="ARBA00022722"/>
    </source>
</evidence>
<evidence type="ECO:0000256" key="6">
    <source>
        <dbReference type="ARBA" id="ARBA00022801"/>
    </source>
</evidence>
<dbReference type="PANTHER" id="PTHR22930">
    <property type="match status" value="1"/>
</dbReference>
<comment type="similarity">
    <text evidence="3">Belongs to the HARBI1 family.</text>
</comment>
<dbReference type="PANTHER" id="PTHR22930:SF281">
    <property type="entry name" value="NUCLEASE"/>
    <property type="match status" value="1"/>
</dbReference>
<dbReference type="OrthoDB" id="1699974at2759"/>
<dbReference type="GO" id="GO:0005634">
    <property type="term" value="C:nucleus"/>
    <property type="evidence" value="ECO:0007669"/>
    <property type="project" value="UniProtKB-SubCell"/>
</dbReference>
<evidence type="ECO:0000256" key="2">
    <source>
        <dbReference type="ARBA" id="ARBA00004123"/>
    </source>
</evidence>
<evidence type="ECO:0000256" key="7">
    <source>
        <dbReference type="ARBA" id="ARBA00023242"/>
    </source>
</evidence>
<sequence>MHDKPRYRSRKGDIVVNVLGGCDPNMNFTYVLSGWEGFAADYRVLRDVVGRQNGLQIPNGKYYLCDYGYKNGPRFLAPYRGIRYHLDEWGGGREAPQNFKELFNLRHVKV</sequence>
<dbReference type="InterPro" id="IPR027806">
    <property type="entry name" value="HARBI1_dom"/>
</dbReference>
<keyword evidence="7" id="KW-0539">Nucleus</keyword>
<evidence type="ECO:0000256" key="1">
    <source>
        <dbReference type="ARBA" id="ARBA00001968"/>
    </source>
</evidence>
<dbReference type="GO" id="GO:0016787">
    <property type="term" value="F:hydrolase activity"/>
    <property type="evidence" value="ECO:0007669"/>
    <property type="project" value="UniProtKB-KW"/>
</dbReference>
<feature type="domain" description="DDE Tnp4" evidence="8">
    <location>
        <begin position="3"/>
        <end position="107"/>
    </location>
</feature>
<dbReference type="Proteomes" id="UP000653305">
    <property type="component" value="Unassembled WGS sequence"/>
</dbReference>
<proteinExistence type="inferred from homology"/>
<evidence type="ECO:0000313" key="9">
    <source>
        <dbReference type="EMBL" id="GFP94179.1"/>
    </source>
</evidence>
<dbReference type="AlphaFoldDB" id="A0A830C521"/>
<keyword evidence="5" id="KW-0479">Metal-binding</keyword>
<keyword evidence="6" id="KW-0378">Hydrolase</keyword>
<evidence type="ECO:0000256" key="3">
    <source>
        <dbReference type="ARBA" id="ARBA00006958"/>
    </source>
</evidence>
<keyword evidence="10" id="KW-1185">Reference proteome</keyword>
<dbReference type="GO" id="GO:0046872">
    <property type="term" value="F:metal ion binding"/>
    <property type="evidence" value="ECO:0007669"/>
    <property type="project" value="UniProtKB-KW"/>
</dbReference>
<comment type="subcellular location">
    <subcellularLocation>
        <location evidence="2">Nucleus</location>
    </subcellularLocation>
</comment>
<comment type="cofactor">
    <cofactor evidence="1">
        <name>a divalent metal cation</name>
        <dbReference type="ChEBI" id="CHEBI:60240"/>
    </cofactor>
</comment>
<organism evidence="9 10">
    <name type="scientific">Phtheirospermum japonicum</name>
    <dbReference type="NCBI Taxonomy" id="374723"/>
    <lineage>
        <taxon>Eukaryota</taxon>
        <taxon>Viridiplantae</taxon>
        <taxon>Streptophyta</taxon>
        <taxon>Embryophyta</taxon>
        <taxon>Tracheophyta</taxon>
        <taxon>Spermatophyta</taxon>
        <taxon>Magnoliopsida</taxon>
        <taxon>eudicotyledons</taxon>
        <taxon>Gunneridae</taxon>
        <taxon>Pentapetalae</taxon>
        <taxon>asterids</taxon>
        <taxon>lamiids</taxon>
        <taxon>Lamiales</taxon>
        <taxon>Orobanchaceae</taxon>
        <taxon>Orobanchaceae incertae sedis</taxon>
        <taxon>Phtheirospermum</taxon>
    </lineage>
</organism>